<organism evidence="1 2">
    <name type="scientific">Natrialba swarupiae</name>
    <dbReference type="NCBI Taxonomy" id="2448032"/>
    <lineage>
        <taxon>Archaea</taxon>
        <taxon>Methanobacteriati</taxon>
        <taxon>Methanobacteriota</taxon>
        <taxon>Stenosarchaea group</taxon>
        <taxon>Halobacteria</taxon>
        <taxon>Halobacteriales</taxon>
        <taxon>Natrialbaceae</taxon>
        <taxon>Natrialba</taxon>
    </lineage>
</organism>
<dbReference type="GO" id="GO:0006402">
    <property type="term" value="P:mRNA catabolic process"/>
    <property type="evidence" value="ECO:0007669"/>
    <property type="project" value="TreeGrafter"/>
</dbReference>
<dbReference type="PANTHER" id="PTHR33988">
    <property type="entry name" value="ENDORIBONUCLEASE MAZF-RELATED"/>
    <property type="match status" value="1"/>
</dbReference>
<dbReference type="GO" id="GO:0016075">
    <property type="term" value="P:rRNA catabolic process"/>
    <property type="evidence" value="ECO:0007669"/>
    <property type="project" value="TreeGrafter"/>
</dbReference>
<dbReference type="PIRSF" id="PIRSF033490">
    <property type="entry name" value="MazF"/>
    <property type="match status" value="1"/>
</dbReference>
<dbReference type="Gene3D" id="2.30.30.110">
    <property type="match status" value="1"/>
</dbReference>
<dbReference type="SUPFAM" id="SSF50118">
    <property type="entry name" value="Cell growth inhibitor/plasmid maintenance toxic component"/>
    <property type="match status" value="1"/>
</dbReference>
<dbReference type="AlphaFoldDB" id="A0A5D5AID3"/>
<dbReference type="InterPro" id="IPR011067">
    <property type="entry name" value="Plasmid_toxin/cell-grow_inhib"/>
</dbReference>
<dbReference type="EMBL" id="VTAW01000032">
    <property type="protein sequence ID" value="TYT60683.1"/>
    <property type="molecule type" value="Genomic_DNA"/>
</dbReference>
<keyword evidence="2" id="KW-1185">Reference proteome</keyword>
<dbReference type="GO" id="GO:0004521">
    <property type="term" value="F:RNA endonuclease activity"/>
    <property type="evidence" value="ECO:0007669"/>
    <property type="project" value="TreeGrafter"/>
</dbReference>
<name>A0A5D5AID3_9EURY</name>
<dbReference type="Proteomes" id="UP000324104">
    <property type="component" value="Unassembled WGS sequence"/>
</dbReference>
<dbReference type="RefSeq" id="WP_149082765.1">
    <property type="nucleotide sequence ID" value="NZ_VTAW01000032.1"/>
</dbReference>
<protein>
    <submittedName>
        <fullName evidence="1">Type II toxin-antitoxin system PemK/MazF family toxin</fullName>
    </submittedName>
</protein>
<evidence type="ECO:0000313" key="2">
    <source>
        <dbReference type="Proteomes" id="UP000324104"/>
    </source>
</evidence>
<accession>A0A5D5AID3</accession>
<dbReference type="Pfam" id="PF02452">
    <property type="entry name" value="PemK_toxin"/>
    <property type="match status" value="1"/>
</dbReference>
<proteinExistence type="predicted"/>
<evidence type="ECO:0000313" key="1">
    <source>
        <dbReference type="EMBL" id="TYT60683.1"/>
    </source>
</evidence>
<sequence length="125" mass="13640">MSEDSEIRRGGVVIVRLDPAEGNEISKCWSSEMKNTRPAVVVQNDVGNKNASTTIVAPATGTYRGYPFEVLVEAAESPFEKDSSVRLDQIRVVSIEKRVHSVLGSLDTETMKAVDEALKLSFGLN</sequence>
<dbReference type="GO" id="GO:0003677">
    <property type="term" value="F:DNA binding"/>
    <property type="evidence" value="ECO:0007669"/>
    <property type="project" value="InterPro"/>
</dbReference>
<dbReference type="PANTHER" id="PTHR33988:SF2">
    <property type="entry name" value="ENDORIBONUCLEASE MAZF"/>
    <property type="match status" value="1"/>
</dbReference>
<comment type="caution">
    <text evidence="1">The sequence shown here is derived from an EMBL/GenBank/DDBJ whole genome shotgun (WGS) entry which is preliminary data.</text>
</comment>
<gene>
    <name evidence="1" type="ORF">FYC77_17380</name>
</gene>
<reference evidence="1 2" key="1">
    <citation type="submission" date="2019-08" db="EMBL/GenBank/DDBJ databases">
        <title>Archaea genome.</title>
        <authorList>
            <person name="Kajale S."/>
            <person name="Shouche Y."/>
            <person name="Deshpande N."/>
            <person name="Sharma A."/>
        </authorList>
    </citation>
    <scope>NUCLEOTIDE SEQUENCE [LARGE SCALE GENOMIC DNA]</scope>
    <source>
        <strain evidence="1 2">ESP3B_9</strain>
    </source>
</reference>
<dbReference type="InterPro" id="IPR003477">
    <property type="entry name" value="PemK-like"/>
</dbReference>